<feature type="domain" description="SP-RING-type" evidence="6">
    <location>
        <begin position="1"/>
        <end position="71"/>
    </location>
</feature>
<protein>
    <recommendedName>
        <fullName evidence="6">SP-RING-type domain-containing protein</fullName>
    </recommendedName>
</protein>
<keyword evidence="1" id="KW-0479">Metal-binding</keyword>
<reference evidence="7" key="2">
    <citation type="submission" date="2025-09" db="UniProtKB">
        <authorList>
            <consortium name="Ensembl"/>
        </authorList>
    </citation>
    <scope>IDENTIFICATION</scope>
</reference>
<proteinExistence type="predicted"/>
<dbReference type="AlphaFoldDB" id="A0A3B3YXW2"/>
<keyword evidence="8" id="KW-1185">Reference proteome</keyword>
<dbReference type="GO" id="GO:0016925">
    <property type="term" value="P:protein sumoylation"/>
    <property type="evidence" value="ECO:0007669"/>
    <property type="project" value="TreeGrafter"/>
</dbReference>
<dbReference type="PANTHER" id="PTHR10782:SF12">
    <property type="entry name" value="E3 SUMO-PROTEIN LIGASE PIAS2"/>
    <property type="match status" value="1"/>
</dbReference>
<evidence type="ECO:0000256" key="1">
    <source>
        <dbReference type="ARBA" id="ARBA00022723"/>
    </source>
</evidence>
<feature type="chain" id="PRO_5017243389" description="SP-RING-type domain-containing protein" evidence="5">
    <location>
        <begin position="19"/>
        <end position="118"/>
    </location>
</feature>
<evidence type="ECO:0000313" key="7">
    <source>
        <dbReference type="Ensembl" id="ENSPMEP00000032104.1"/>
    </source>
</evidence>
<keyword evidence="5" id="KW-0732">Signal</keyword>
<evidence type="ECO:0000313" key="8">
    <source>
        <dbReference type="Proteomes" id="UP000261480"/>
    </source>
</evidence>
<reference evidence="7" key="1">
    <citation type="submission" date="2025-08" db="UniProtKB">
        <authorList>
            <consortium name="Ensembl"/>
        </authorList>
    </citation>
    <scope>IDENTIFICATION</scope>
</reference>
<dbReference type="Proteomes" id="UP000261480">
    <property type="component" value="Unplaced"/>
</dbReference>
<dbReference type="STRING" id="48701.ENSPMEP00000032104"/>
<dbReference type="PANTHER" id="PTHR10782">
    <property type="entry name" value="ZINC FINGER MIZ DOMAIN-CONTAINING PROTEIN"/>
    <property type="match status" value="1"/>
</dbReference>
<name>A0A3B3YXW2_9TELE</name>
<evidence type="ECO:0000256" key="3">
    <source>
        <dbReference type="ARBA" id="ARBA00022833"/>
    </source>
</evidence>
<dbReference type="GO" id="GO:0061665">
    <property type="term" value="F:SUMO ligase activity"/>
    <property type="evidence" value="ECO:0007669"/>
    <property type="project" value="TreeGrafter"/>
</dbReference>
<dbReference type="PROSITE" id="PS51044">
    <property type="entry name" value="ZF_SP_RING"/>
    <property type="match status" value="1"/>
</dbReference>
<evidence type="ECO:0000256" key="2">
    <source>
        <dbReference type="ARBA" id="ARBA00022771"/>
    </source>
</evidence>
<dbReference type="GO" id="GO:0000785">
    <property type="term" value="C:chromatin"/>
    <property type="evidence" value="ECO:0007669"/>
    <property type="project" value="TreeGrafter"/>
</dbReference>
<accession>A0A3B3YXW2</accession>
<organism evidence="7 8">
    <name type="scientific">Poecilia mexicana</name>
    <dbReference type="NCBI Taxonomy" id="48701"/>
    <lineage>
        <taxon>Eukaryota</taxon>
        <taxon>Metazoa</taxon>
        <taxon>Chordata</taxon>
        <taxon>Craniata</taxon>
        <taxon>Vertebrata</taxon>
        <taxon>Euteleostomi</taxon>
        <taxon>Actinopterygii</taxon>
        <taxon>Neopterygii</taxon>
        <taxon>Teleostei</taxon>
        <taxon>Neoteleostei</taxon>
        <taxon>Acanthomorphata</taxon>
        <taxon>Ovalentaria</taxon>
        <taxon>Atherinomorphae</taxon>
        <taxon>Cyprinodontiformes</taxon>
        <taxon>Poeciliidae</taxon>
        <taxon>Poeciliinae</taxon>
        <taxon>Poecilia</taxon>
    </lineage>
</organism>
<dbReference type="GO" id="GO:0008270">
    <property type="term" value="F:zinc ion binding"/>
    <property type="evidence" value="ECO:0007669"/>
    <property type="project" value="UniProtKB-KW"/>
</dbReference>
<dbReference type="InterPro" id="IPR004181">
    <property type="entry name" value="Znf_MIZ"/>
</dbReference>
<sequence>MCLWSILGKMRLTVPCRAVTCSHLQCFDAALYLQMNEKKPTWICPVCDKKADYENLIIDGLFLEILNDCSDVDEIKFQEDGTWCPMRPKKDPPATTRTVRRWSKEVTETLQGCFEATD</sequence>
<dbReference type="Gene3D" id="3.30.40.10">
    <property type="entry name" value="Zinc/RING finger domain, C3HC4 (zinc finger)"/>
    <property type="match status" value="1"/>
</dbReference>
<dbReference type="GO" id="GO:0006357">
    <property type="term" value="P:regulation of transcription by RNA polymerase II"/>
    <property type="evidence" value="ECO:0007669"/>
    <property type="project" value="TreeGrafter"/>
</dbReference>
<keyword evidence="2 4" id="KW-0863">Zinc-finger</keyword>
<feature type="signal peptide" evidence="5">
    <location>
        <begin position="1"/>
        <end position="18"/>
    </location>
</feature>
<evidence type="ECO:0000256" key="5">
    <source>
        <dbReference type="SAM" id="SignalP"/>
    </source>
</evidence>
<evidence type="ECO:0000256" key="4">
    <source>
        <dbReference type="PROSITE-ProRule" id="PRU00452"/>
    </source>
</evidence>
<dbReference type="InterPro" id="IPR013083">
    <property type="entry name" value="Znf_RING/FYVE/PHD"/>
</dbReference>
<keyword evidence="3" id="KW-0862">Zinc</keyword>
<evidence type="ECO:0000259" key="6">
    <source>
        <dbReference type="PROSITE" id="PS51044"/>
    </source>
</evidence>
<dbReference type="Pfam" id="PF02891">
    <property type="entry name" value="zf-MIZ"/>
    <property type="match status" value="1"/>
</dbReference>
<dbReference type="GO" id="GO:0003712">
    <property type="term" value="F:transcription coregulator activity"/>
    <property type="evidence" value="ECO:0007669"/>
    <property type="project" value="TreeGrafter"/>
</dbReference>
<dbReference type="Ensembl" id="ENSPMET00000033605.1">
    <property type="protein sequence ID" value="ENSPMEP00000032104.1"/>
    <property type="gene ID" value="ENSPMEG00000019724.1"/>
</dbReference>